<evidence type="ECO:0000259" key="2">
    <source>
        <dbReference type="Pfam" id="PF02517"/>
    </source>
</evidence>
<evidence type="ECO:0000256" key="1">
    <source>
        <dbReference type="SAM" id="Phobius"/>
    </source>
</evidence>
<dbReference type="Pfam" id="PF02517">
    <property type="entry name" value="Rce1-like"/>
    <property type="match status" value="1"/>
</dbReference>
<feature type="transmembrane region" description="Helical" evidence="1">
    <location>
        <begin position="198"/>
        <end position="215"/>
    </location>
</feature>
<feature type="transmembrane region" description="Helical" evidence="1">
    <location>
        <begin position="81"/>
        <end position="109"/>
    </location>
</feature>
<feature type="transmembrane region" description="Helical" evidence="1">
    <location>
        <begin position="130"/>
        <end position="147"/>
    </location>
</feature>
<dbReference type="Proteomes" id="UP000185934">
    <property type="component" value="Chromosome"/>
</dbReference>
<accession>A0A1P8F824</accession>
<gene>
    <name evidence="3" type="ORF">Dform_01270</name>
</gene>
<dbReference type="GO" id="GO:0004175">
    <property type="term" value="F:endopeptidase activity"/>
    <property type="evidence" value="ECO:0007669"/>
    <property type="project" value="UniProtKB-ARBA"/>
</dbReference>
<feature type="transmembrane region" description="Helical" evidence="1">
    <location>
        <begin position="167"/>
        <end position="186"/>
    </location>
</feature>
<dbReference type="InterPro" id="IPR003675">
    <property type="entry name" value="Rce1/LyrA-like_dom"/>
</dbReference>
<keyword evidence="1" id="KW-1133">Transmembrane helix</keyword>
<proteinExistence type="predicted"/>
<name>A0A1P8F824_9CHLR</name>
<dbReference type="KEGG" id="dfo:Dform_01270"/>
<keyword evidence="4" id="KW-1185">Reference proteome</keyword>
<protein>
    <recommendedName>
        <fullName evidence="2">CAAX prenyl protease 2/Lysostaphin resistance protein A-like domain-containing protein</fullName>
    </recommendedName>
</protein>
<organism evidence="3 4">
    <name type="scientific">Dehalogenimonas formicexedens</name>
    <dbReference type="NCBI Taxonomy" id="1839801"/>
    <lineage>
        <taxon>Bacteria</taxon>
        <taxon>Bacillati</taxon>
        <taxon>Chloroflexota</taxon>
        <taxon>Dehalococcoidia</taxon>
        <taxon>Dehalococcoidales</taxon>
        <taxon>Dehalococcoidaceae</taxon>
        <taxon>Dehalogenimonas</taxon>
    </lineage>
</organism>
<dbReference type="STRING" id="1839801.Dform_01270"/>
<dbReference type="GO" id="GO:0080120">
    <property type="term" value="P:CAAX-box protein maturation"/>
    <property type="evidence" value="ECO:0007669"/>
    <property type="project" value="UniProtKB-ARBA"/>
</dbReference>
<dbReference type="AlphaFoldDB" id="A0A1P8F824"/>
<dbReference type="InterPro" id="IPR052710">
    <property type="entry name" value="CAAX_protease"/>
</dbReference>
<dbReference type="OrthoDB" id="158986at2"/>
<reference evidence="4" key="1">
    <citation type="submission" date="2016-11" db="EMBL/GenBank/DDBJ databases">
        <title>Dehalogenimonas formicexedens sp. nov., a chlorinated alkane respiring bacterium isolated from contaminated groundwater.</title>
        <authorList>
            <person name="Key T.A."/>
            <person name="Bowman K.S."/>
            <person name="Lee I."/>
            <person name="Chun J."/>
            <person name="Albuquerque L."/>
            <person name="da Costa M.S."/>
            <person name="Rainey F.A."/>
            <person name="Moe W.M."/>
        </authorList>
    </citation>
    <scope>NUCLEOTIDE SEQUENCE [LARGE SCALE GENOMIC DNA]</scope>
    <source>
        <strain evidence="4">NSZ-14</strain>
    </source>
</reference>
<evidence type="ECO:0000313" key="3">
    <source>
        <dbReference type="EMBL" id="APV44598.1"/>
    </source>
</evidence>
<evidence type="ECO:0000313" key="4">
    <source>
        <dbReference type="Proteomes" id="UP000185934"/>
    </source>
</evidence>
<keyword evidence="1" id="KW-0472">Membrane</keyword>
<feature type="domain" description="CAAX prenyl protease 2/Lysostaphin resistance protein A-like" evidence="2">
    <location>
        <begin position="165"/>
        <end position="257"/>
    </location>
</feature>
<dbReference type="RefSeq" id="WP_076004266.1">
    <property type="nucleotide sequence ID" value="NZ_CP018258.1"/>
</dbReference>
<dbReference type="EMBL" id="CP018258">
    <property type="protein sequence ID" value="APV44598.1"/>
    <property type="molecule type" value="Genomic_DNA"/>
</dbReference>
<feature type="transmembrane region" description="Helical" evidence="1">
    <location>
        <begin position="35"/>
        <end position="61"/>
    </location>
</feature>
<keyword evidence="1" id="KW-0812">Transmembrane</keyword>
<feature type="transmembrane region" description="Helical" evidence="1">
    <location>
        <begin position="244"/>
        <end position="264"/>
    </location>
</feature>
<dbReference type="PANTHER" id="PTHR36435:SF1">
    <property type="entry name" value="CAAX AMINO TERMINAL PROTEASE FAMILY PROTEIN"/>
    <property type="match status" value="1"/>
</dbReference>
<dbReference type="PANTHER" id="PTHR36435">
    <property type="entry name" value="SLR1288 PROTEIN"/>
    <property type="match status" value="1"/>
</dbReference>
<sequence>MSTQETPSKPGEDTALLPESSAELAEAPSLSVWHFWATLGFSLVIGLVNGIAGILAVLAVIDLKLISNPNFNWTDYIFNSLGTQFNAVVVTSVIVSDIVSVAVIGGLILARRGATIKEYLALKPIPLKTIGQLIILTLGLIGVSALVDSFRNAPNPQTGPVYEGVWPVFVWFAVVAVAPVFEEVMFRGFMFQGFLRTRLGPALAIILPSVWWGLLHAQYGGFDRGVIMVLGLVLATVRLRTGSLYAPLVIHATWNLVSMIQVSFMT</sequence>